<organism evidence="2 3">
    <name type="scientific">Tortispora caseinolytica NRRL Y-17796</name>
    <dbReference type="NCBI Taxonomy" id="767744"/>
    <lineage>
        <taxon>Eukaryota</taxon>
        <taxon>Fungi</taxon>
        <taxon>Dikarya</taxon>
        <taxon>Ascomycota</taxon>
        <taxon>Saccharomycotina</taxon>
        <taxon>Trigonopsidomycetes</taxon>
        <taxon>Trigonopsidales</taxon>
        <taxon>Trigonopsidaceae</taxon>
        <taxon>Tortispora</taxon>
    </lineage>
</organism>
<dbReference type="InterPro" id="IPR036788">
    <property type="entry name" value="T_IF-3_C_sf"/>
</dbReference>
<gene>
    <name evidence="2" type="ORF">CANCADRAFT_70641</name>
</gene>
<keyword evidence="3" id="KW-1185">Reference proteome</keyword>
<dbReference type="Proteomes" id="UP000095023">
    <property type="component" value="Unassembled WGS sequence"/>
</dbReference>
<protein>
    <recommendedName>
        <fullName evidence="4">Translation initiation factor 3 N-terminal domain-containing protein</fullName>
    </recommendedName>
</protein>
<evidence type="ECO:0000313" key="2">
    <source>
        <dbReference type="EMBL" id="ODV89744.1"/>
    </source>
</evidence>
<dbReference type="AlphaFoldDB" id="A0A1E4TDB3"/>
<feature type="chain" id="PRO_5009163192" description="Translation initiation factor 3 N-terminal domain-containing protein" evidence="1">
    <location>
        <begin position="20"/>
        <end position="157"/>
    </location>
</feature>
<evidence type="ECO:0008006" key="4">
    <source>
        <dbReference type="Google" id="ProtNLM"/>
    </source>
</evidence>
<name>A0A1E4TDB3_9ASCO</name>
<dbReference type="GO" id="GO:0006413">
    <property type="term" value="P:translational initiation"/>
    <property type="evidence" value="ECO:0007669"/>
    <property type="project" value="InterPro"/>
</dbReference>
<reference evidence="3" key="1">
    <citation type="submission" date="2016-02" db="EMBL/GenBank/DDBJ databases">
        <title>Comparative genomics of biotechnologically important yeasts.</title>
        <authorList>
            <consortium name="DOE Joint Genome Institute"/>
            <person name="Riley R."/>
            <person name="Haridas S."/>
            <person name="Wolfe K.H."/>
            <person name="Lopes M.R."/>
            <person name="Hittinger C.T."/>
            <person name="Goker M."/>
            <person name="Salamov A."/>
            <person name="Wisecaver J."/>
            <person name="Long T.M."/>
            <person name="Aerts A.L."/>
            <person name="Barry K."/>
            <person name="Choi C."/>
            <person name="Clum A."/>
            <person name="Coughlan A.Y."/>
            <person name="Deshpande S."/>
            <person name="Douglass A.P."/>
            <person name="Hanson S.J."/>
            <person name="Klenk H.-P."/>
            <person name="Labutti K."/>
            <person name="Lapidus A."/>
            <person name="Lindquist E."/>
            <person name="Lipzen A."/>
            <person name="Meier-Kolthoff J.P."/>
            <person name="Ohm R.A."/>
            <person name="Otillar R.P."/>
            <person name="Pangilinan J."/>
            <person name="Peng Y."/>
            <person name="Rokas A."/>
            <person name="Rosa C.A."/>
            <person name="Scheuner C."/>
            <person name="Sibirny A.A."/>
            <person name="Slot J.C."/>
            <person name="Stielow J.B."/>
            <person name="Sun H."/>
            <person name="Kurtzman C.P."/>
            <person name="Blackwell M."/>
            <person name="Jeffries T.W."/>
            <person name="Grigoriev I.V."/>
        </authorList>
    </citation>
    <scope>NUCLEOTIDE SEQUENCE [LARGE SCALE GENOMIC DNA]</scope>
    <source>
        <strain evidence="3">NRRL Y-17796</strain>
    </source>
</reference>
<dbReference type="EMBL" id="KV453843">
    <property type="protein sequence ID" value="ODV89744.1"/>
    <property type="molecule type" value="Genomic_DNA"/>
</dbReference>
<dbReference type="Gene3D" id="3.30.110.10">
    <property type="entry name" value="Translation initiation factor 3 (IF-3), C-terminal domain"/>
    <property type="match status" value="1"/>
</dbReference>
<sequence>MMRIRSGMACFNLIACTRAVPVARFSCMRTVYIRQAVPEALQGLRSNKVTLIDIEGKKLGAVAVEDTHQYYDPEIHELTVVKVGEAGQSPVVRVMEKRSVARKKKAAKPSKPKKTKQFNVSWTMAPADHKNRIKNAIQQLQKGHPVEFRFGFTGLTN</sequence>
<evidence type="ECO:0000256" key="1">
    <source>
        <dbReference type="SAM" id="SignalP"/>
    </source>
</evidence>
<keyword evidence="1" id="KW-0732">Signal</keyword>
<evidence type="ECO:0000313" key="3">
    <source>
        <dbReference type="Proteomes" id="UP000095023"/>
    </source>
</evidence>
<proteinExistence type="predicted"/>
<accession>A0A1E4TDB3</accession>
<feature type="signal peptide" evidence="1">
    <location>
        <begin position="1"/>
        <end position="19"/>
    </location>
</feature>